<accession>A0A2I7QMG1</accession>
<sequence length="84" mass="9419">MQNQELMNVLVGLRDLIKMDNSKTLHIGGEYLVTETVFGDNAATLPNHIKDEYPELNSLLDEADYLGTVETAIDQLKLLELLES</sequence>
<protein>
    <submittedName>
        <fullName evidence="1">Uncharacterized protein</fullName>
    </submittedName>
</protein>
<gene>
    <name evidence="1" type="ORF">NVP1025O_097</name>
</gene>
<dbReference type="EMBL" id="MG592409">
    <property type="protein sequence ID" value="AUR82580.1"/>
    <property type="molecule type" value="Genomic_DNA"/>
</dbReference>
<evidence type="ECO:0000313" key="2">
    <source>
        <dbReference type="Proteomes" id="UP000269377"/>
    </source>
</evidence>
<organism evidence="1 2">
    <name type="scientific">Vibrio phage 1.025.O._10N.222.46.B6</name>
    <dbReference type="NCBI Taxonomy" id="1881420"/>
    <lineage>
        <taxon>Viruses</taxon>
        <taxon>Duplodnaviria</taxon>
        <taxon>Heunggongvirae</taxon>
        <taxon>Uroviricota</taxon>
        <taxon>Caudoviricetes</taxon>
        <taxon>Schitoviridae</taxon>
        <taxon>Pontosvirinae</taxon>
        <taxon>Nahantvirus</taxon>
        <taxon>Nahantvirus 49C7</taxon>
    </lineage>
</organism>
<dbReference type="Proteomes" id="UP000269377">
    <property type="component" value="Segment"/>
</dbReference>
<name>A0A2I7QMG1_9CAUD</name>
<proteinExistence type="predicted"/>
<reference evidence="1 2" key="1">
    <citation type="submission" date="2017-11" db="EMBL/GenBank/DDBJ databases">
        <title>A major lineage of nontailed dsDNA viruses as unrecognized killers of marine bacteria.</title>
        <authorList>
            <person name="Kauffman K.M."/>
            <person name="Hussain F.A."/>
            <person name="Yang J."/>
            <person name="Arevalo P."/>
            <person name="Brown J.M."/>
            <person name="Chang W.K."/>
            <person name="VanInsberghe D."/>
            <person name="Elsherbini J."/>
            <person name="Cutler M.B."/>
            <person name="Kelly L."/>
            <person name="Polz M.F."/>
        </authorList>
    </citation>
    <scope>NUCLEOTIDE SEQUENCE [LARGE SCALE GENOMIC DNA]</scope>
</reference>
<evidence type="ECO:0000313" key="1">
    <source>
        <dbReference type="EMBL" id="AUR82580.1"/>
    </source>
</evidence>